<dbReference type="Gene3D" id="1.20.1270.70">
    <property type="entry name" value="Designed single chain three-helix bundle"/>
    <property type="match status" value="1"/>
</dbReference>
<proteinExistence type="predicted"/>
<organism evidence="1 2">
    <name type="scientific">Candidatus Woesebacteria bacterium RIFCSPLOWO2_01_FULL_44_14</name>
    <dbReference type="NCBI Taxonomy" id="1802525"/>
    <lineage>
        <taxon>Bacteria</taxon>
        <taxon>Candidatus Woeseibacteriota</taxon>
    </lineage>
</organism>
<dbReference type="Proteomes" id="UP000178429">
    <property type="component" value="Unassembled WGS sequence"/>
</dbReference>
<dbReference type="STRING" id="1802525.A2975_01240"/>
<protein>
    <submittedName>
        <fullName evidence="1">Uncharacterized protein</fullName>
    </submittedName>
</protein>
<evidence type="ECO:0000313" key="2">
    <source>
        <dbReference type="Proteomes" id="UP000178429"/>
    </source>
</evidence>
<reference evidence="1 2" key="1">
    <citation type="journal article" date="2016" name="Nat. Commun.">
        <title>Thousands of microbial genomes shed light on interconnected biogeochemical processes in an aquifer system.</title>
        <authorList>
            <person name="Anantharaman K."/>
            <person name="Brown C.T."/>
            <person name="Hug L.A."/>
            <person name="Sharon I."/>
            <person name="Castelle C.J."/>
            <person name="Probst A.J."/>
            <person name="Thomas B.C."/>
            <person name="Singh A."/>
            <person name="Wilkins M.J."/>
            <person name="Karaoz U."/>
            <person name="Brodie E.L."/>
            <person name="Williams K.H."/>
            <person name="Hubbard S.S."/>
            <person name="Banfield J.F."/>
        </authorList>
    </citation>
    <scope>NUCLEOTIDE SEQUENCE [LARGE SCALE GENOMIC DNA]</scope>
</reference>
<gene>
    <name evidence="1" type="ORF">A2975_01240</name>
</gene>
<name>A0A1F8C3L5_9BACT</name>
<evidence type="ECO:0000313" key="1">
    <source>
        <dbReference type="EMBL" id="OGM70882.1"/>
    </source>
</evidence>
<dbReference type="AlphaFoldDB" id="A0A1F8C3L5"/>
<accession>A0A1F8C3L5</accession>
<sequence length="88" mass="9993">MDEVMKMLRAVINGQSSMKQELLGKINGVDKKVDKLAGEVKEGFKKVNKRIDKLGAQLAYLDDDAPTREEHEELEERVTKVEHRIASI</sequence>
<dbReference type="EMBL" id="MGHL01000001">
    <property type="protein sequence ID" value="OGM70882.1"/>
    <property type="molecule type" value="Genomic_DNA"/>
</dbReference>
<comment type="caution">
    <text evidence="1">The sequence shown here is derived from an EMBL/GenBank/DDBJ whole genome shotgun (WGS) entry which is preliminary data.</text>
</comment>